<feature type="transmembrane region" description="Helical" evidence="1">
    <location>
        <begin position="72"/>
        <end position="92"/>
    </location>
</feature>
<protein>
    <submittedName>
        <fullName evidence="2">Uncharacterized protein</fullName>
    </submittedName>
</protein>
<gene>
    <name evidence="2" type="ORF">BGX16_2688</name>
</gene>
<name>A0A2M9AAE2_9BACT</name>
<reference evidence="2 3" key="1">
    <citation type="submission" date="2017-11" db="EMBL/GenBank/DDBJ databases">
        <title>Animal gut microbial communities from fecal samples from Wisconsin, USA.</title>
        <authorList>
            <person name="Neumann A."/>
        </authorList>
    </citation>
    <scope>NUCLEOTIDE SEQUENCE [LARGE SCALE GENOMIC DNA]</scope>
    <source>
        <strain evidence="2 3">UWS3</strain>
    </source>
</reference>
<proteinExistence type="predicted"/>
<dbReference type="OrthoDB" id="9800771at2"/>
<comment type="caution">
    <text evidence="2">The sequence shown here is derived from an EMBL/GenBank/DDBJ whole genome shotgun (WGS) entry which is preliminary data.</text>
</comment>
<organism evidence="2 3">
    <name type="scientific">Hallerella succinigenes</name>
    <dbReference type="NCBI Taxonomy" id="1896222"/>
    <lineage>
        <taxon>Bacteria</taxon>
        <taxon>Pseudomonadati</taxon>
        <taxon>Fibrobacterota</taxon>
        <taxon>Fibrobacteria</taxon>
        <taxon>Fibrobacterales</taxon>
        <taxon>Fibrobacteraceae</taxon>
        <taxon>Hallerella</taxon>
    </lineage>
</organism>
<dbReference type="Proteomes" id="UP000231134">
    <property type="component" value="Unassembled WGS sequence"/>
</dbReference>
<keyword evidence="1" id="KW-0812">Transmembrane</keyword>
<evidence type="ECO:0000313" key="3">
    <source>
        <dbReference type="Proteomes" id="UP000231134"/>
    </source>
</evidence>
<dbReference type="EMBL" id="PGEX01000001">
    <property type="protein sequence ID" value="PJJ42648.1"/>
    <property type="molecule type" value="Genomic_DNA"/>
</dbReference>
<feature type="transmembrane region" description="Helical" evidence="1">
    <location>
        <begin position="7"/>
        <end position="25"/>
    </location>
</feature>
<keyword evidence="3" id="KW-1185">Reference proteome</keyword>
<dbReference type="AlphaFoldDB" id="A0A2M9AAE2"/>
<feature type="transmembrane region" description="Helical" evidence="1">
    <location>
        <begin position="31"/>
        <end position="51"/>
    </location>
</feature>
<accession>A0A2M9AAE2</accession>
<keyword evidence="1" id="KW-1133">Transmembrane helix</keyword>
<dbReference type="RefSeq" id="WP_100426494.1">
    <property type="nucleotide sequence ID" value="NZ_JAQXKX010000061.1"/>
</dbReference>
<sequence length="93" mass="10433">MHQKRYLVEIAIGFIAMILGTWISILVWLEGYYLGALMLVVTGMITVVLGIKEYTGKKGPLLQESFLKILRRTMLFLNLMLSVVVAGTLVSML</sequence>
<keyword evidence="1" id="KW-0472">Membrane</keyword>
<evidence type="ECO:0000313" key="2">
    <source>
        <dbReference type="EMBL" id="PJJ42648.1"/>
    </source>
</evidence>
<evidence type="ECO:0000256" key="1">
    <source>
        <dbReference type="SAM" id="Phobius"/>
    </source>
</evidence>